<dbReference type="PANTHER" id="PTHR32071">
    <property type="entry name" value="TRANSCRIPTIONAL REGULATORY PROTEIN"/>
    <property type="match status" value="1"/>
</dbReference>
<dbReference type="Gene3D" id="1.10.8.60">
    <property type="match status" value="1"/>
</dbReference>
<dbReference type="InterPro" id="IPR002197">
    <property type="entry name" value="HTH_Fis"/>
</dbReference>
<dbReference type="SUPFAM" id="SSF52540">
    <property type="entry name" value="P-loop containing nucleoside triphosphate hydrolases"/>
    <property type="match status" value="1"/>
</dbReference>
<evidence type="ECO:0000313" key="6">
    <source>
        <dbReference type="EMBL" id="GHD34758.1"/>
    </source>
</evidence>
<evidence type="ECO:0000256" key="1">
    <source>
        <dbReference type="ARBA" id="ARBA00022741"/>
    </source>
</evidence>
<sequence>MNRAQPREVESAENAEQQPILSSQVDLFTLDGDPGYVVDNMEGAVDQAVFLAKVDMPVAIIGARGTGKMYIAQVVHEAAGGSPEDMIVLDCHELRSREQSFRKICALVDHCKDQTLVFKSPHLMHPDTQDRVARMVSTRTFFNEKPPRYLPRVRLLAVFPETLEKLVAQERLSRKLASAFAGYPIVVPPLKDRGKAVLRWGEKILGQEAARRNRSIKGLTPDAERAMLAHKWTGNITEVRERIIEALDYSDHEWITAADIGLHDAGDTATEPTTNGAAFLDWASEGADTQEVYTPTALEELESLVAAMVAREVASPSGAPLGTWLQDELVTATLERYDGEQGRAASFLCTQARNLGRWAPRIAERTATRHAYRDWREVARLVRDWVRALPAEPPSPPATLEKLLLIQLERSGDNVTSREKSRLLGVSVPTYQKRLKHYDIGDSSGDNDAAGTAV</sequence>
<proteinExistence type="predicted"/>
<dbReference type="GO" id="GO:0005524">
    <property type="term" value="F:ATP binding"/>
    <property type="evidence" value="ECO:0007669"/>
    <property type="project" value="UniProtKB-KW"/>
</dbReference>
<reference evidence="6" key="2">
    <citation type="submission" date="2020-09" db="EMBL/GenBank/DDBJ databases">
        <authorList>
            <person name="Sun Q."/>
            <person name="Kim S."/>
        </authorList>
    </citation>
    <scope>NUCLEOTIDE SEQUENCE</scope>
    <source>
        <strain evidence="6">KCTC 23430</strain>
    </source>
</reference>
<dbReference type="RefSeq" id="WP_189477746.1">
    <property type="nucleotide sequence ID" value="NZ_BMYM01000002.1"/>
</dbReference>
<dbReference type="Pfam" id="PF14532">
    <property type="entry name" value="Sigma54_activ_2"/>
    <property type="match status" value="1"/>
</dbReference>
<keyword evidence="7" id="KW-1185">Reference proteome</keyword>
<dbReference type="Pfam" id="PF25601">
    <property type="entry name" value="AAA_lid_14"/>
    <property type="match status" value="1"/>
</dbReference>
<evidence type="ECO:0000256" key="2">
    <source>
        <dbReference type="ARBA" id="ARBA00022840"/>
    </source>
</evidence>
<evidence type="ECO:0000256" key="4">
    <source>
        <dbReference type="ARBA" id="ARBA00023163"/>
    </source>
</evidence>
<gene>
    <name evidence="6" type="ORF">GCM10007053_20890</name>
</gene>
<evidence type="ECO:0000259" key="5">
    <source>
        <dbReference type="PROSITE" id="PS50045"/>
    </source>
</evidence>
<dbReference type="GO" id="GO:0006355">
    <property type="term" value="P:regulation of DNA-templated transcription"/>
    <property type="evidence" value="ECO:0007669"/>
    <property type="project" value="InterPro"/>
</dbReference>
<dbReference type="AlphaFoldDB" id="A0A918XK82"/>
<evidence type="ECO:0000313" key="7">
    <source>
        <dbReference type="Proteomes" id="UP000644693"/>
    </source>
</evidence>
<feature type="domain" description="Sigma-54 factor interaction" evidence="5">
    <location>
        <begin position="41"/>
        <end position="248"/>
    </location>
</feature>
<protein>
    <recommendedName>
        <fullName evidence="5">Sigma-54 factor interaction domain-containing protein</fullName>
    </recommendedName>
</protein>
<keyword evidence="4" id="KW-0804">Transcription</keyword>
<dbReference type="InterPro" id="IPR002078">
    <property type="entry name" value="Sigma_54_int"/>
</dbReference>
<dbReference type="Proteomes" id="UP000644693">
    <property type="component" value="Unassembled WGS sequence"/>
</dbReference>
<dbReference type="PROSITE" id="PS50045">
    <property type="entry name" value="SIGMA54_INTERACT_4"/>
    <property type="match status" value="1"/>
</dbReference>
<dbReference type="InterPro" id="IPR058031">
    <property type="entry name" value="AAA_lid_NorR"/>
</dbReference>
<evidence type="ECO:0000256" key="3">
    <source>
        <dbReference type="ARBA" id="ARBA00023015"/>
    </source>
</evidence>
<keyword evidence="3" id="KW-0805">Transcription regulation</keyword>
<dbReference type="InterPro" id="IPR027417">
    <property type="entry name" value="P-loop_NTPase"/>
</dbReference>
<dbReference type="PRINTS" id="PR01590">
    <property type="entry name" value="HTHFIS"/>
</dbReference>
<name>A0A918XK82_9GAMM</name>
<keyword evidence="1" id="KW-0547">Nucleotide-binding</keyword>
<reference evidence="6" key="1">
    <citation type="journal article" date="2014" name="Int. J. Syst. Evol. Microbiol.">
        <title>Complete genome sequence of Corynebacterium casei LMG S-19264T (=DSM 44701T), isolated from a smear-ripened cheese.</title>
        <authorList>
            <consortium name="US DOE Joint Genome Institute (JGI-PGF)"/>
            <person name="Walter F."/>
            <person name="Albersmeier A."/>
            <person name="Kalinowski J."/>
            <person name="Ruckert C."/>
        </authorList>
    </citation>
    <scope>NUCLEOTIDE SEQUENCE</scope>
    <source>
        <strain evidence="6">KCTC 23430</strain>
    </source>
</reference>
<keyword evidence="2" id="KW-0067">ATP-binding</keyword>
<comment type="caution">
    <text evidence="6">The sequence shown here is derived from an EMBL/GenBank/DDBJ whole genome shotgun (WGS) entry which is preliminary data.</text>
</comment>
<accession>A0A918XK82</accession>
<dbReference type="GO" id="GO:0043565">
    <property type="term" value="F:sequence-specific DNA binding"/>
    <property type="evidence" value="ECO:0007669"/>
    <property type="project" value="InterPro"/>
</dbReference>
<dbReference type="Gene3D" id="3.40.50.300">
    <property type="entry name" value="P-loop containing nucleotide triphosphate hydrolases"/>
    <property type="match status" value="1"/>
</dbReference>
<dbReference type="EMBL" id="BMYM01000002">
    <property type="protein sequence ID" value="GHD34758.1"/>
    <property type="molecule type" value="Genomic_DNA"/>
</dbReference>
<organism evidence="6 7">
    <name type="scientific">Parahalioglobus pacificus</name>
    <dbReference type="NCBI Taxonomy" id="930806"/>
    <lineage>
        <taxon>Bacteria</taxon>
        <taxon>Pseudomonadati</taxon>
        <taxon>Pseudomonadota</taxon>
        <taxon>Gammaproteobacteria</taxon>
        <taxon>Cellvibrionales</taxon>
        <taxon>Halieaceae</taxon>
        <taxon>Parahalioglobus</taxon>
    </lineage>
</organism>